<evidence type="ECO:0000313" key="2">
    <source>
        <dbReference type="Proteomes" id="UP000266861"/>
    </source>
</evidence>
<dbReference type="AlphaFoldDB" id="A0A397IW08"/>
<name>A0A397IW08_9GLOM</name>
<evidence type="ECO:0000313" key="1">
    <source>
        <dbReference type="EMBL" id="RHZ78548.1"/>
    </source>
</evidence>
<gene>
    <name evidence="1" type="ORF">Glove_161g40</name>
</gene>
<proteinExistence type="predicted"/>
<accession>A0A397IW08</accession>
<dbReference type="OrthoDB" id="2407389at2759"/>
<organism evidence="1 2">
    <name type="scientific">Diversispora epigaea</name>
    <dbReference type="NCBI Taxonomy" id="1348612"/>
    <lineage>
        <taxon>Eukaryota</taxon>
        <taxon>Fungi</taxon>
        <taxon>Fungi incertae sedis</taxon>
        <taxon>Mucoromycota</taxon>
        <taxon>Glomeromycotina</taxon>
        <taxon>Glomeromycetes</taxon>
        <taxon>Diversisporales</taxon>
        <taxon>Diversisporaceae</taxon>
        <taxon>Diversispora</taxon>
    </lineage>
</organism>
<comment type="caution">
    <text evidence="1">The sequence shown here is derived from an EMBL/GenBank/DDBJ whole genome shotgun (WGS) entry which is preliminary data.</text>
</comment>
<dbReference type="EMBL" id="PQFF01000152">
    <property type="protein sequence ID" value="RHZ78548.1"/>
    <property type="molecule type" value="Genomic_DNA"/>
</dbReference>
<dbReference type="Proteomes" id="UP000266861">
    <property type="component" value="Unassembled WGS sequence"/>
</dbReference>
<keyword evidence="2" id="KW-1185">Reference proteome</keyword>
<protein>
    <submittedName>
        <fullName evidence="1">Uncharacterized protein</fullName>
    </submittedName>
</protein>
<sequence>MFDRVGDKTIYLDLVLKEDYIKFLEKEILIRDKELDPLHQQISDIKSRLKKVLQTSISQEKYIDYLEEQLVLEEQNTNMTNLDPIIQIDRGLNRIENHLRGVETPLNNPINIINGIRGSLNAVQHNYQSAYQDGITLQNYRHISSLLYKQFALQLLNRRTTQQLERQLQQYQVDKRLLEYDRNRLFDRYYNKFKNYKTNPKKHIEKFKLWLVGSGIDVGVGHANRINAHGVFITSLKAIQLGAQALNWANGQVSDVVISAYTVFDEDWSFVDRRPTDRLPNAPNANVDNTIVVPGIRLRQVLYWFKTNYPTVTAKKQ</sequence>
<reference evidence="1 2" key="1">
    <citation type="submission" date="2018-08" db="EMBL/GenBank/DDBJ databases">
        <title>Genome and evolution of the arbuscular mycorrhizal fungus Diversispora epigaea (formerly Glomus versiforme) and its bacterial endosymbionts.</title>
        <authorList>
            <person name="Sun X."/>
            <person name="Fei Z."/>
            <person name="Harrison M."/>
        </authorList>
    </citation>
    <scope>NUCLEOTIDE SEQUENCE [LARGE SCALE GENOMIC DNA]</scope>
    <source>
        <strain evidence="1 2">IT104</strain>
    </source>
</reference>